<dbReference type="PANTHER" id="PTHR12428:SF65">
    <property type="entry name" value="CYTOCHROME C OXIDASE ASSEMBLY PROTEIN COX18, MITOCHONDRIAL"/>
    <property type="match status" value="1"/>
</dbReference>
<dbReference type="NCBIfam" id="TIGR03592">
    <property type="entry name" value="yidC_oxa1_cterm"/>
    <property type="match status" value="1"/>
</dbReference>
<gene>
    <name evidence="12" type="primary">yidC</name>
    <name evidence="12" type="ORF">H9661_17190</name>
</gene>
<keyword evidence="3" id="KW-1003">Cell membrane</keyword>
<feature type="transmembrane region" description="Helical" evidence="10">
    <location>
        <begin position="97"/>
        <end position="120"/>
    </location>
</feature>
<keyword evidence="5" id="KW-0653">Protein transport</keyword>
<organism evidence="12 13">
    <name type="scientific">Clostridium cibarium</name>
    <dbReference type="NCBI Taxonomy" id="2762247"/>
    <lineage>
        <taxon>Bacteria</taxon>
        <taxon>Bacillati</taxon>
        <taxon>Bacillota</taxon>
        <taxon>Clostridia</taxon>
        <taxon>Eubacteriales</taxon>
        <taxon>Clostridiaceae</taxon>
        <taxon>Clostridium</taxon>
    </lineage>
</organism>
<feature type="transmembrane region" description="Helical" evidence="10">
    <location>
        <begin position="170"/>
        <end position="189"/>
    </location>
</feature>
<feature type="domain" description="Membrane insertase YidC/Oxa/ALB C-terminal" evidence="11">
    <location>
        <begin position="34"/>
        <end position="214"/>
    </location>
</feature>
<keyword evidence="7 10" id="KW-0472">Membrane</keyword>
<evidence type="ECO:0000256" key="3">
    <source>
        <dbReference type="ARBA" id="ARBA00022475"/>
    </source>
</evidence>
<sequence length="257" mass="28978">MMTLFAPITNFFSAIFEWLHNFVIGLGVTGGLSYVLAITILTIVIRACLLPFNIKSANSTRRMQEVQPEIKKIQEKYKNDPQRANAELMKFYKEKKVSMTGGCLPALLPLPILMALYYVFYNMTIEGSFLWIPNLGDSDPYFILPILAALSTYLPSYLMTKATPNNGEGAMNMAPMNIGMSLMMGFMALKFKSILVIYWVLGGVIQLATTYFVNYKPAMAKKNELLEVEAEKEAARAPKFAMPEYEENNKSAKKKKK</sequence>
<comment type="subcellular location">
    <subcellularLocation>
        <location evidence="1">Cell membrane</location>
        <topology evidence="1">Multi-pass membrane protein</topology>
    </subcellularLocation>
    <subcellularLocation>
        <location evidence="9">Membrane</location>
        <topology evidence="9">Multi-pass membrane protein</topology>
    </subcellularLocation>
</comment>
<evidence type="ECO:0000256" key="1">
    <source>
        <dbReference type="ARBA" id="ARBA00004651"/>
    </source>
</evidence>
<keyword evidence="4 9" id="KW-0812">Transmembrane</keyword>
<evidence type="ECO:0000313" key="13">
    <source>
        <dbReference type="Proteomes" id="UP000627781"/>
    </source>
</evidence>
<dbReference type="CDD" id="cd20070">
    <property type="entry name" value="5TM_YidC_Alb3"/>
    <property type="match status" value="1"/>
</dbReference>
<comment type="caution">
    <text evidence="12">The sequence shown here is derived from an EMBL/GenBank/DDBJ whole genome shotgun (WGS) entry which is preliminary data.</text>
</comment>
<evidence type="ECO:0000256" key="6">
    <source>
        <dbReference type="ARBA" id="ARBA00022989"/>
    </source>
</evidence>
<dbReference type="EMBL" id="JACSRA010000035">
    <property type="protein sequence ID" value="MBD7913090.1"/>
    <property type="molecule type" value="Genomic_DNA"/>
</dbReference>
<dbReference type="InterPro" id="IPR047196">
    <property type="entry name" value="YidC_ALB_C"/>
</dbReference>
<feature type="transmembrane region" description="Helical" evidence="10">
    <location>
        <begin position="140"/>
        <end position="158"/>
    </location>
</feature>
<evidence type="ECO:0000256" key="2">
    <source>
        <dbReference type="ARBA" id="ARBA00022448"/>
    </source>
</evidence>
<evidence type="ECO:0000256" key="10">
    <source>
        <dbReference type="SAM" id="Phobius"/>
    </source>
</evidence>
<dbReference type="RefSeq" id="WP_191770017.1">
    <property type="nucleotide sequence ID" value="NZ_JACSRA010000035.1"/>
</dbReference>
<feature type="transmembrane region" description="Helical" evidence="10">
    <location>
        <begin position="195"/>
        <end position="213"/>
    </location>
</feature>
<evidence type="ECO:0000313" key="12">
    <source>
        <dbReference type="EMBL" id="MBD7913090.1"/>
    </source>
</evidence>
<evidence type="ECO:0000259" key="11">
    <source>
        <dbReference type="Pfam" id="PF02096"/>
    </source>
</evidence>
<dbReference type="InterPro" id="IPR028055">
    <property type="entry name" value="YidC/Oxa/ALB_C"/>
</dbReference>
<keyword evidence="13" id="KW-1185">Reference proteome</keyword>
<dbReference type="PANTHER" id="PTHR12428">
    <property type="entry name" value="OXA1"/>
    <property type="match status" value="1"/>
</dbReference>
<dbReference type="InterPro" id="IPR001708">
    <property type="entry name" value="YidC/ALB3/OXA1/COX18"/>
</dbReference>
<evidence type="ECO:0000256" key="9">
    <source>
        <dbReference type="RuleBase" id="RU003945"/>
    </source>
</evidence>
<dbReference type="Pfam" id="PF02096">
    <property type="entry name" value="60KD_IMP"/>
    <property type="match status" value="1"/>
</dbReference>
<evidence type="ECO:0000256" key="4">
    <source>
        <dbReference type="ARBA" id="ARBA00022692"/>
    </source>
</evidence>
<evidence type="ECO:0000256" key="5">
    <source>
        <dbReference type="ARBA" id="ARBA00022927"/>
    </source>
</evidence>
<feature type="transmembrane region" description="Helical" evidence="10">
    <location>
        <begin position="34"/>
        <end position="54"/>
    </location>
</feature>
<dbReference type="Proteomes" id="UP000627781">
    <property type="component" value="Unassembled WGS sequence"/>
</dbReference>
<accession>A0ABR8PY46</accession>
<proteinExistence type="inferred from homology"/>
<keyword evidence="6 10" id="KW-1133">Transmembrane helix</keyword>
<keyword evidence="8" id="KW-0143">Chaperone</keyword>
<dbReference type="PRINTS" id="PR00701">
    <property type="entry name" value="60KDINNERMP"/>
</dbReference>
<keyword evidence="2" id="KW-0813">Transport</keyword>
<reference evidence="12 13" key="1">
    <citation type="submission" date="2020-08" db="EMBL/GenBank/DDBJ databases">
        <title>A Genomic Blueprint of the Chicken Gut Microbiome.</title>
        <authorList>
            <person name="Gilroy R."/>
            <person name="Ravi A."/>
            <person name="Getino M."/>
            <person name="Pursley I."/>
            <person name="Horton D.L."/>
            <person name="Alikhan N.-F."/>
            <person name="Baker D."/>
            <person name="Gharbi K."/>
            <person name="Hall N."/>
            <person name="Watson M."/>
            <person name="Adriaenssens E.M."/>
            <person name="Foster-Nyarko E."/>
            <person name="Jarju S."/>
            <person name="Secka A."/>
            <person name="Antonio M."/>
            <person name="Oren A."/>
            <person name="Chaudhuri R."/>
            <person name="La Ragione R.M."/>
            <person name="Hildebrand F."/>
            <person name="Pallen M.J."/>
        </authorList>
    </citation>
    <scope>NUCLEOTIDE SEQUENCE [LARGE SCALE GENOMIC DNA]</scope>
    <source>
        <strain evidence="12 13">Sa3CVN1</strain>
    </source>
</reference>
<protein>
    <submittedName>
        <fullName evidence="12">Membrane protein insertase YidC</fullName>
    </submittedName>
</protein>
<evidence type="ECO:0000256" key="8">
    <source>
        <dbReference type="ARBA" id="ARBA00023186"/>
    </source>
</evidence>
<name>A0ABR8PY46_9CLOT</name>
<comment type="similarity">
    <text evidence="9">Belongs to the OXA1/ALB3/YidC family.</text>
</comment>
<evidence type="ECO:0000256" key="7">
    <source>
        <dbReference type="ARBA" id="ARBA00023136"/>
    </source>
</evidence>